<feature type="transmembrane region" description="Helical" evidence="9">
    <location>
        <begin position="50"/>
        <end position="71"/>
    </location>
</feature>
<dbReference type="Pfam" id="PF03840">
    <property type="entry name" value="SecG"/>
    <property type="match status" value="1"/>
</dbReference>
<evidence type="ECO:0000256" key="7">
    <source>
        <dbReference type="ARBA" id="ARBA00023010"/>
    </source>
</evidence>
<dbReference type="NCBIfam" id="TIGR00810">
    <property type="entry name" value="secG"/>
    <property type="match status" value="1"/>
</dbReference>
<evidence type="ECO:0000256" key="2">
    <source>
        <dbReference type="ARBA" id="ARBA00008445"/>
    </source>
</evidence>
<evidence type="ECO:0000256" key="5">
    <source>
        <dbReference type="ARBA" id="ARBA00022927"/>
    </source>
</evidence>
<comment type="caution">
    <text evidence="9">Lacks conserved residue(s) required for the propagation of feature annotation.</text>
</comment>
<organism evidence="10 11">
    <name type="scientific">Candidatus Portnoybacteria bacterium CG23_combo_of_CG06-09_8_20_14_all_37_13</name>
    <dbReference type="NCBI Taxonomy" id="1974819"/>
    <lineage>
        <taxon>Bacteria</taxon>
        <taxon>Candidatus Portnoyibacteriota</taxon>
    </lineage>
</organism>
<sequence length="72" mass="7898">MLMLLNIIQIVISLLLISAILLQQRGTGLGSAFGAEGGVYRTKRGFEKTIFISTIILAAFFICSAFIRLLIH</sequence>
<keyword evidence="6 9" id="KW-1133">Transmembrane helix</keyword>
<keyword evidence="5 9" id="KW-0653">Protein transport</keyword>
<dbReference type="GO" id="GO:0009306">
    <property type="term" value="P:protein secretion"/>
    <property type="evidence" value="ECO:0007669"/>
    <property type="project" value="UniProtKB-UniRule"/>
</dbReference>
<evidence type="ECO:0000256" key="1">
    <source>
        <dbReference type="ARBA" id="ARBA00004141"/>
    </source>
</evidence>
<name>A0A2G9YCI7_9BACT</name>
<dbReference type="GO" id="GO:0005886">
    <property type="term" value="C:plasma membrane"/>
    <property type="evidence" value="ECO:0007669"/>
    <property type="project" value="UniProtKB-SubCell"/>
</dbReference>
<gene>
    <name evidence="10" type="primary">secG</name>
    <name evidence="10" type="ORF">COX44_02560</name>
</gene>
<evidence type="ECO:0000256" key="9">
    <source>
        <dbReference type="RuleBase" id="RU365087"/>
    </source>
</evidence>
<comment type="function">
    <text evidence="9">Involved in protein export. Participates in an early event of protein translocation.</text>
</comment>
<evidence type="ECO:0000256" key="8">
    <source>
        <dbReference type="ARBA" id="ARBA00023136"/>
    </source>
</evidence>
<dbReference type="AlphaFoldDB" id="A0A2G9YCI7"/>
<evidence type="ECO:0000256" key="4">
    <source>
        <dbReference type="ARBA" id="ARBA00022692"/>
    </source>
</evidence>
<evidence type="ECO:0000256" key="6">
    <source>
        <dbReference type="ARBA" id="ARBA00022989"/>
    </source>
</evidence>
<evidence type="ECO:0000256" key="3">
    <source>
        <dbReference type="ARBA" id="ARBA00022448"/>
    </source>
</evidence>
<keyword evidence="9" id="KW-1003">Cell membrane</keyword>
<dbReference type="GO" id="GO:0015450">
    <property type="term" value="F:protein-transporting ATPase activity"/>
    <property type="evidence" value="ECO:0007669"/>
    <property type="project" value="UniProtKB-UniRule"/>
</dbReference>
<reference evidence="10 11" key="1">
    <citation type="submission" date="2017-09" db="EMBL/GenBank/DDBJ databases">
        <title>Depth-based differentiation of microbial function through sediment-hosted aquifers and enrichment of novel symbionts in the deep terrestrial subsurface.</title>
        <authorList>
            <person name="Probst A.J."/>
            <person name="Ladd B."/>
            <person name="Jarett J.K."/>
            <person name="Geller-Mcgrath D.E."/>
            <person name="Sieber C.M."/>
            <person name="Emerson J.B."/>
            <person name="Anantharaman K."/>
            <person name="Thomas B.C."/>
            <person name="Malmstrom R."/>
            <person name="Stieglmeier M."/>
            <person name="Klingl A."/>
            <person name="Woyke T."/>
            <person name="Ryan C.M."/>
            <person name="Banfield J.F."/>
        </authorList>
    </citation>
    <scope>NUCLEOTIDE SEQUENCE [LARGE SCALE GENOMIC DNA]</scope>
    <source>
        <strain evidence="10">CG23_combo_of_CG06-09_8_20_14_all_37_13</strain>
    </source>
</reference>
<comment type="similarity">
    <text evidence="2 9">Belongs to the SecG family.</text>
</comment>
<evidence type="ECO:0000313" key="11">
    <source>
        <dbReference type="Proteomes" id="UP000231480"/>
    </source>
</evidence>
<protein>
    <recommendedName>
        <fullName evidence="9">Protein-export membrane protein SecG</fullName>
    </recommendedName>
</protein>
<keyword evidence="8 9" id="KW-0472">Membrane</keyword>
<keyword evidence="3 9" id="KW-0813">Transport</keyword>
<keyword evidence="7 9" id="KW-0811">Translocation</keyword>
<evidence type="ECO:0000313" key="10">
    <source>
        <dbReference type="EMBL" id="PIP16946.1"/>
    </source>
</evidence>
<keyword evidence="4 9" id="KW-0812">Transmembrane</keyword>
<comment type="subcellular location">
    <subcellularLocation>
        <location evidence="9">Cell membrane</location>
        <topology evidence="9">Multi-pass membrane protein</topology>
    </subcellularLocation>
    <subcellularLocation>
        <location evidence="1">Membrane</location>
        <topology evidence="1">Multi-pass membrane protein</topology>
    </subcellularLocation>
</comment>
<dbReference type="Proteomes" id="UP000231480">
    <property type="component" value="Unassembled WGS sequence"/>
</dbReference>
<comment type="caution">
    <text evidence="10">The sequence shown here is derived from an EMBL/GenBank/DDBJ whole genome shotgun (WGS) entry which is preliminary data.</text>
</comment>
<proteinExistence type="inferred from homology"/>
<dbReference type="InterPro" id="IPR004692">
    <property type="entry name" value="SecG"/>
</dbReference>
<accession>A0A2G9YCI7</accession>
<dbReference type="EMBL" id="PCRH01000058">
    <property type="protein sequence ID" value="PIP16946.1"/>
    <property type="molecule type" value="Genomic_DNA"/>
</dbReference>